<keyword evidence="1" id="KW-0732">Signal</keyword>
<dbReference type="Pfam" id="PF04069">
    <property type="entry name" value="OpuAC"/>
    <property type="match status" value="1"/>
</dbReference>
<dbReference type="CDD" id="cd13638">
    <property type="entry name" value="PBP2_EcProx_like"/>
    <property type="match status" value="1"/>
</dbReference>
<evidence type="ECO:0000313" key="3">
    <source>
        <dbReference type="EMBL" id="AMK10953.1"/>
    </source>
</evidence>
<protein>
    <submittedName>
        <fullName evidence="4">Glycine betaine/proline transport system substrate-binding protein</fullName>
    </submittedName>
    <submittedName>
        <fullName evidence="3">Glycine/betaine ABC transporter</fullName>
    </submittedName>
</protein>
<reference evidence="3 5" key="1">
    <citation type="journal article" date="2016" name="Front. Microbiol.">
        <title>Genome Sequence of the Piezophilic, Mesophilic Sulfate-Reducing Bacterium Desulfovibrio indicus J2T.</title>
        <authorList>
            <person name="Cao J."/>
            <person name="Maignien L."/>
            <person name="Shao Z."/>
            <person name="Alain K."/>
            <person name="Jebbar M."/>
        </authorList>
    </citation>
    <scope>NUCLEOTIDE SEQUENCE [LARGE SCALE GENOMIC DNA]</scope>
    <source>
        <strain evidence="3 5">J2</strain>
    </source>
</reference>
<feature type="chain" id="PRO_5044548147" evidence="1">
    <location>
        <begin position="21"/>
        <end position="339"/>
    </location>
</feature>
<dbReference type="NCBIfam" id="NF008334">
    <property type="entry name" value="PRK11119.1"/>
    <property type="match status" value="1"/>
</dbReference>
<dbReference type="RefSeq" id="WP_066802069.1">
    <property type="nucleotide sequence ID" value="NZ_CP014206.1"/>
</dbReference>
<accession>A0A126QLL6</accession>
<proteinExistence type="predicted"/>
<keyword evidence="5" id="KW-1185">Reference proteome</keyword>
<gene>
    <name evidence="3" type="ORF">AWY79_07425</name>
    <name evidence="4" type="ORF">EDC59_101352</name>
</gene>
<evidence type="ECO:0000313" key="6">
    <source>
        <dbReference type="Proteomes" id="UP000295506"/>
    </source>
</evidence>
<name>A0A126QLL6_9BACT</name>
<dbReference type="Gene3D" id="3.40.190.100">
    <property type="entry name" value="Glycine betaine-binding periplasmic protein, domain 2"/>
    <property type="match status" value="1"/>
</dbReference>
<dbReference type="Gene3D" id="3.40.190.10">
    <property type="entry name" value="Periplasmic binding protein-like II"/>
    <property type="match status" value="1"/>
</dbReference>
<evidence type="ECO:0000313" key="5">
    <source>
        <dbReference type="Proteomes" id="UP000055611"/>
    </source>
</evidence>
<dbReference type="AlphaFoldDB" id="A0A126QLL6"/>
<dbReference type="InterPro" id="IPR007210">
    <property type="entry name" value="ABC_Gly_betaine_transp_sub-bd"/>
</dbReference>
<dbReference type="EMBL" id="SOBK01000001">
    <property type="protein sequence ID" value="TDT91949.1"/>
    <property type="molecule type" value="Genomic_DNA"/>
</dbReference>
<dbReference type="Proteomes" id="UP000055611">
    <property type="component" value="Chromosome"/>
</dbReference>
<reference evidence="4 6" key="2">
    <citation type="submission" date="2019-03" db="EMBL/GenBank/DDBJ databases">
        <title>Genomic Encyclopedia of Type Strains, Phase IV (KMG-IV): sequencing the most valuable type-strain genomes for metagenomic binning, comparative biology and taxonomic classification.</title>
        <authorList>
            <person name="Goeker M."/>
        </authorList>
    </citation>
    <scope>NUCLEOTIDE SEQUENCE [LARGE SCALE GENOMIC DNA]</scope>
    <source>
        <strain evidence="4 6">DSM 101483</strain>
    </source>
</reference>
<dbReference type="OrthoDB" id="9786266at2"/>
<sequence>MHRIAMLVLSVVFIASNALAMNMKPGEGVTVQPARATWNTGFFQEALVSKGLQELGYEVKSPRDLQNPIFYKSVTLGDVDYWTNGWFPMHNAQLPKNFDEKARKIGFVAKAGGMQGYLVSKRDVEKYNIKSLEDFKRDDVKKAFDSNGDGKADLTACPPGWGCEQVIAHHMEVYGLSDHINLIKASYEAGMASALGAYKSGKPVFFYTWTPNWTVFKFKPGKDVMWINVPEINPTEAQAPNKDRMTVSGVEGAVSDPLKAGFVVSDIRTVANKKFLEKNPAAAKFMELFTLSLNDISEQNTRMSEGEKSDKDIAKHADEWIAKNKATWDGWIKAAREAQ</sequence>
<dbReference type="KEGG" id="dej:AWY79_07425"/>
<evidence type="ECO:0000313" key="4">
    <source>
        <dbReference type="EMBL" id="TDT91949.1"/>
    </source>
</evidence>
<evidence type="ECO:0000259" key="2">
    <source>
        <dbReference type="Pfam" id="PF04069"/>
    </source>
</evidence>
<dbReference type="EMBL" id="CP014206">
    <property type="protein sequence ID" value="AMK10953.1"/>
    <property type="molecule type" value="Genomic_DNA"/>
</dbReference>
<dbReference type="GO" id="GO:0022857">
    <property type="term" value="F:transmembrane transporter activity"/>
    <property type="evidence" value="ECO:0007669"/>
    <property type="project" value="InterPro"/>
</dbReference>
<dbReference type="Proteomes" id="UP000295506">
    <property type="component" value="Unassembled WGS sequence"/>
</dbReference>
<feature type="signal peptide" evidence="1">
    <location>
        <begin position="1"/>
        <end position="20"/>
    </location>
</feature>
<dbReference type="GO" id="GO:0043190">
    <property type="term" value="C:ATP-binding cassette (ABC) transporter complex"/>
    <property type="evidence" value="ECO:0007669"/>
    <property type="project" value="InterPro"/>
</dbReference>
<organism evidence="4 6">
    <name type="scientific">Pseudodesulfovibrio indicus</name>
    <dbReference type="NCBI Taxonomy" id="1716143"/>
    <lineage>
        <taxon>Bacteria</taxon>
        <taxon>Pseudomonadati</taxon>
        <taxon>Thermodesulfobacteriota</taxon>
        <taxon>Desulfovibrionia</taxon>
        <taxon>Desulfovibrionales</taxon>
        <taxon>Desulfovibrionaceae</taxon>
    </lineage>
</organism>
<evidence type="ECO:0000256" key="1">
    <source>
        <dbReference type="SAM" id="SignalP"/>
    </source>
</evidence>
<feature type="domain" description="ABC-type glycine betaine transport system substrate-binding" evidence="2">
    <location>
        <begin position="30"/>
        <end position="323"/>
    </location>
</feature>
<dbReference type="SUPFAM" id="SSF53850">
    <property type="entry name" value="Periplasmic binding protein-like II"/>
    <property type="match status" value="1"/>
</dbReference>